<protein>
    <submittedName>
        <fullName evidence="1">Uncharacterized protein</fullName>
    </submittedName>
</protein>
<organism evidence="1 2">
    <name type="scientific">Persea americana</name>
    <name type="common">Avocado</name>
    <dbReference type="NCBI Taxonomy" id="3435"/>
    <lineage>
        <taxon>Eukaryota</taxon>
        <taxon>Viridiplantae</taxon>
        <taxon>Streptophyta</taxon>
        <taxon>Embryophyta</taxon>
        <taxon>Tracheophyta</taxon>
        <taxon>Spermatophyta</taxon>
        <taxon>Magnoliopsida</taxon>
        <taxon>Magnoliidae</taxon>
        <taxon>Laurales</taxon>
        <taxon>Lauraceae</taxon>
        <taxon>Persea</taxon>
    </lineage>
</organism>
<comment type="caution">
    <text evidence="1">The sequence shown here is derived from an EMBL/GenBank/DDBJ whole genome shotgun (WGS) entry which is preliminary data.</text>
</comment>
<dbReference type="Proteomes" id="UP001234297">
    <property type="component" value="Chromosome 1"/>
</dbReference>
<proteinExistence type="predicted"/>
<sequence>MEWTGPFVSVYLRFHLTLVWSLATITTACGPSLRQLASDVIDNARSVDALGNQCQLLLLMLAAQRFGSYICLVAPFEYRVGNGPSVVGSVKPNLKF</sequence>
<keyword evidence="2" id="KW-1185">Reference proteome</keyword>
<evidence type="ECO:0000313" key="1">
    <source>
        <dbReference type="EMBL" id="KAJ8650416.1"/>
    </source>
</evidence>
<evidence type="ECO:0000313" key="2">
    <source>
        <dbReference type="Proteomes" id="UP001234297"/>
    </source>
</evidence>
<reference evidence="1 2" key="1">
    <citation type="journal article" date="2022" name="Hortic Res">
        <title>A haplotype resolved chromosomal level avocado genome allows analysis of novel avocado genes.</title>
        <authorList>
            <person name="Nath O."/>
            <person name="Fletcher S.J."/>
            <person name="Hayward A."/>
            <person name="Shaw L.M."/>
            <person name="Masouleh A.K."/>
            <person name="Furtado A."/>
            <person name="Henry R.J."/>
            <person name="Mitter N."/>
        </authorList>
    </citation>
    <scope>NUCLEOTIDE SEQUENCE [LARGE SCALE GENOMIC DNA]</scope>
    <source>
        <strain evidence="2">cv. Hass</strain>
    </source>
</reference>
<accession>A0ACC2MXK8</accession>
<gene>
    <name evidence="1" type="ORF">MRB53_003439</name>
</gene>
<name>A0ACC2MXK8_PERAE</name>
<dbReference type="EMBL" id="CM056809">
    <property type="protein sequence ID" value="KAJ8650416.1"/>
    <property type="molecule type" value="Genomic_DNA"/>
</dbReference>